<proteinExistence type="predicted"/>
<evidence type="ECO:0000313" key="3">
    <source>
        <dbReference type="Proteomes" id="UP000188145"/>
    </source>
</evidence>
<dbReference type="RefSeq" id="WP_077685079.1">
    <property type="nucleotide sequence ID" value="NZ_CP019606.1"/>
</dbReference>
<dbReference type="InterPro" id="IPR012347">
    <property type="entry name" value="Ferritin-like"/>
</dbReference>
<feature type="signal peptide" evidence="1">
    <location>
        <begin position="1"/>
        <end position="21"/>
    </location>
</feature>
<dbReference type="SUPFAM" id="SSF47240">
    <property type="entry name" value="Ferritin-like"/>
    <property type="match status" value="1"/>
</dbReference>
<dbReference type="PROSITE" id="PS51318">
    <property type="entry name" value="TAT"/>
    <property type="match status" value="1"/>
</dbReference>
<evidence type="ECO:0000256" key="1">
    <source>
        <dbReference type="SAM" id="SignalP"/>
    </source>
</evidence>
<sequence length="309" mass="30917">MPLTRRAALAALVLGVSGCAASPVISGTPALAPSPPPPSQAPEASAAQVAVAALRGSVEALSKAPGFAAGPWATAALAQCDAQLAVLALPDPFGPEDQEPFAVESPTPAPPASVEAGVAAVAEQVAAAVKALGAAAKSAPEGDVRLMYASAAAGATALANQSLEPVIDGPTPVRLQPATLEASLPIALGHAWALIYGLGVGLGRLGSKDPLHALGSARLAIVKGLRNDLRGAITGEVPDEPAAFTLPNEMSTPDEIRSGWAALETNLLGGYARLVASSDEDAWRQAMLTQVGPVQAVGGRLGIWPGWFA</sequence>
<dbReference type="AlphaFoldDB" id="A0A1Q2CL01"/>
<reference evidence="3" key="1">
    <citation type="submission" date="2017-02" db="EMBL/GenBank/DDBJ databases">
        <title>Tessaracoccus aquaemaris sp. nov., isolated from the intestine of a Korean rockfish, Sebastes schlegelii, in a marine aquaculture pond.</title>
        <authorList>
            <person name="Tak E.J."/>
            <person name="Bae J.-W."/>
        </authorList>
    </citation>
    <scope>NUCLEOTIDE SEQUENCE [LARGE SCALE GENOMIC DNA]</scope>
    <source>
        <strain evidence="3">NSG39</strain>
    </source>
</reference>
<dbReference type="KEGG" id="tes:BW730_03740"/>
<gene>
    <name evidence="2" type="ORF">BW730_03740</name>
</gene>
<dbReference type="OrthoDB" id="3727294at2"/>
<dbReference type="EMBL" id="CP019606">
    <property type="protein sequence ID" value="AQP46771.1"/>
    <property type="molecule type" value="Genomic_DNA"/>
</dbReference>
<keyword evidence="1" id="KW-0732">Signal</keyword>
<protein>
    <recommendedName>
        <fullName evidence="4">DUF4439 domain-containing protein</fullName>
    </recommendedName>
</protein>
<evidence type="ECO:0000313" key="2">
    <source>
        <dbReference type="EMBL" id="AQP46771.1"/>
    </source>
</evidence>
<dbReference type="STRING" id="1332264.BW730_03740"/>
<feature type="chain" id="PRO_5038858571" description="DUF4439 domain-containing protein" evidence="1">
    <location>
        <begin position="22"/>
        <end position="309"/>
    </location>
</feature>
<keyword evidence="3" id="KW-1185">Reference proteome</keyword>
<dbReference type="Gene3D" id="1.20.1260.10">
    <property type="match status" value="1"/>
</dbReference>
<organism evidence="2 3">
    <name type="scientific">Tessaracoccus aquimaris</name>
    <dbReference type="NCBI Taxonomy" id="1332264"/>
    <lineage>
        <taxon>Bacteria</taxon>
        <taxon>Bacillati</taxon>
        <taxon>Actinomycetota</taxon>
        <taxon>Actinomycetes</taxon>
        <taxon>Propionibacteriales</taxon>
        <taxon>Propionibacteriaceae</taxon>
        <taxon>Tessaracoccus</taxon>
    </lineage>
</organism>
<dbReference type="InterPro" id="IPR006311">
    <property type="entry name" value="TAT_signal"/>
</dbReference>
<name>A0A1Q2CL01_9ACTN</name>
<dbReference type="Proteomes" id="UP000188145">
    <property type="component" value="Chromosome"/>
</dbReference>
<evidence type="ECO:0008006" key="4">
    <source>
        <dbReference type="Google" id="ProtNLM"/>
    </source>
</evidence>
<dbReference type="PROSITE" id="PS51257">
    <property type="entry name" value="PROKAR_LIPOPROTEIN"/>
    <property type="match status" value="1"/>
</dbReference>
<accession>A0A1Q2CL01</accession>
<dbReference type="InterPro" id="IPR009078">
    <property type="entry name" value="Ferritin-like_SF"/>
</dbReference>